<name>A0A2K8T4B3_9NOSO</name>
<dbReference type="Proteomes" id="UP000232003">
    <property type="component" value="Chromosome"/>
</dbReference>
<evidence type="ECO:0000313" key="2">
    <source>
        <dbReference type="Proteomes" id="UP000232003"/>
    </source>
</evidence>
<dbReference type="AlphaFoldDB" id="A0A2K8T4B3"/>
<dbReference type="KEGG" id="nfl:COO91_08551"/>
<proteinExistence type="predicted"/>
<dbReference type="EMBL" id="CP024785">
    <property type="protein sequence ID" value="AUB42423.1"/>
    <property type="molecule type" value="Genomic_DNA"/>
</dbReference>
<sequence length="39" mass="4422">MERLRFFDLNFCENEVSDLNQVQGGQLETGLAVSFNTAK</sequence>
<gene>
    <name evidence="1" type="ORF">COO91_08551</name>
</gene>
<evidence type="ECO:0000313" key="1">
    <source>
        <dbReference type="EMBL" id="AUB42423.1"/>
    </source>
</evidence>
<accession>A0A2K8T4B3</accession>
<reference evidence="1 2" key="1">
    <citation type="submission" date="2017-11" db="EMBL/GenBank/DDBJ databases">
        <title>Complete genome of a free-living desiccation-tolerant cyanobacterium and its photosynthetic adaptation to extreme terrestrial habitat.</title>
        <authorList>
            <person name="Shang J."/>
        </authorList>
    </citation>
    <scope>NUCLEOTIDE SEQUENCE [LARGE SCALE GENOMIC DNA]</scope>
    <source>
        <strain evidence="1 2">CCNUN1</strain>
    </source>
</reference>
<keyword evidence="2" id="KW-1185">Reference proteome</keyword>
<organism evidence="1 2">
    <name type="scientific">Nostoc flagelliforme CCNUN1</name>
    <dbReference type="NCBI Taxonomy" id="2038116"/>
    <lineage>
        <taxon>Bacteria</taxon>
        <taxon>Bacillati</taxon>
        <taxon>Cyanobacteriota</taxon>
        <taxon>Cyanophyceae</taxon>
        <taxon>Nostocales</taxon>
        <taxon>Nostocaceae</taxon>
        <taxon>Nostoc</taxon>
    </lineage>
</organism>
<protein>
    <submittedName>
        <fullName evidence="1">Uncharacterized protein</fullName>
    </submittedName>
</protein>